<dbReference type="AlphaFoldDB" id="A0A0F9S0F2"/>
<evidence type="ECO:0000256" key="1">
    <source>
        <dbReference type="ARBA" id="ARBA00022705"/>
    </source>
</evidence>
<evidence type="ECO:0000256" key="3">
    <source>
        <dbReference type="ARBA" id="ARBA00022840"/>
    </source>
</evidence>
<dbReference type="InterPro" id="IPR027417">
    <property type="entry name" value="P-loop_NTPase"/>
</dbReference>
<organism evidence="4">
    <name type="scientific">marine sediment metagenome</name>
    <dbReference type="NCBI Taxonomy" id="412755"/>
    <lineage>
        <taxon>unclassified sequences</taxon>
        <taxon>metagenomes</taxon>
        <taxon>ecological metagenomes</taxon>
    </lineage>
</organism>
<dbReference type="PANTHER" id="PTHR11669:SF20">
    <property type="entry name" value="REPLICATION FACTOR C SUBUNIT 4"/>
    <property type="match status" value="1"/>
</dbReference>
<comment type="caution">
    <text evidence="4">The sequence shown here is derived from an EMBL/GenBank/DDBJ whole genome shotgun (WGS) entry which is preliminary data.</text>
</comment>
<evidence type="ECO:0000256" key="2">
    <source>
        <dbReference type="ARBA" id="ARBA00022741"/>
    </source>
</evidence>
<keyword evidence="3" id="KW-0067">ATP-binding</keyword>
<protein>
    <submittedName>
        <fullName evidence="4">Uncharacterized protein</fullName>
    </submittedName>
</protein>
<keyword evidence="2" id="KW-0547">Nucleotide-binding</keyword>
<dbReference type="GO" id="GO:0003689">
    <property type="term" value="F:DNA clamp loader activity"/>
    <property type="evidence" value="ECO:0007669"/>
    <property type="project" value="TreeGrafter"/>
</dbReference>
<proteinExistence type="predicted"/>
<dbReference type="GO" id="GO:0006281">
    <property type="term" value="P:DNA repair"/>
    <property type="evidence" value="ECO:0007669"/>
    <property type="project" value="TreeGrafter"/>
</dbReference>
<dbReference type="InterPro" id="IPR050238">
    <property type="entry name" value="DNA_Rep/Repair_Clamp_Loader"/>
</dbReference>
<dbReference type="GO" id="GO:0005663">
    <property type="term" value="C:DNA replication factor C complex"/>
    <property type="evidence" value="ECO:0007669"/>
    <property type="project" value="TreeGrafter"/>
</dbReference>
<keyword evidence="1" id="KW-0235">DNA replication</keyword>
<reference evidence="4" key="1">
    <citation type="journal article" date="2015" name="Nature">
        <title>Complex archaea that bridge the gap between prokaryotes and eukaryotes.</title>
        <authorList>
            <person name="Spang A."/>
            <person name="Saw J.H."/>
            <person name="Jorgensen S.L."/>
            <person name="Zaremba-Niedzwiedzka K."/>
            <person name="Martijn J."/>
            <person name="Lind A.E."/>
            <person name="van Eijk R."/>
            <person name="Schleper C."/>
            <person name="Guy L."/>
            <person name="Ettema T.J."/>
        </authorList>
    </citation>
    <scope>NUCLEOTIDE SEQUENCE</scope>
</reference>
<dbReference type="Gene3D" id="3.40.50.300">
    <property type="entry name" value="P-loop containing nucleotide triphosphate hydrolases"/>
    <property type="match status" value="1"/>
</dbReference>
<evidence type="ECO:0000313" key="4">
    <source>
        <dbReference type="EMBL" id="KKN60559.1"/>
    </source>
</evidence>
<dbReference type="GO" id="GO:0005524">
    <property type="term" value="F:ATP binding"/>
    <property type="evidence" value="ECO:0007669"/>
    <property type="project" value="UniProtKB-KW"/>
</dbReference>
<accession>A0A0F9S0F2</accession>
<name>A0A0F9S0F2_9ZZZZ</name>
<dbReference type="PANTHER" id="PTHR11669">
    <property type="entry name" value="REPLICATION FACTOR C / DNA POLYMERASE III GAMMA-TAU SUBUNIT"/>
    <property type="match status" value="1"/>
</dbReference>
<dbReference type="GO" id="GO:0006261">
    <property type="term" value="P:DNA-templated DNA replication"/>
    <property type="evidence" value="ECO:0007669"/>
    <property type="project" value="TreeGrafter"/>
</dbReference>
<gene>
    <name evidence="4" type="ORF">LCGC14_0530970</name>
</gene>
<sequence length="49" mass="5654">MIYDTPWVEKYRPKVWDDIVSQSIAVNNLKEFVKNANMPHMIFTGPAGT</sequence>
<feature type="non-terminal residue" evidence="4">
    <location>
        <position position="49"/>
    </location>
</feature>
<dbReference type="EMBL" id="LAZR01000692">
    <property type="protein sequence ID" value="KKN60559.1"/>
    <property type="molecule type" value="Genomic_DNA"/>
</dbReference>
<dbReference type="SUPFAM" id="SSF52540">
    <property type="entry name" value="P-loop containing nucleoside triphosphate hydrolases"/>
    <property type="match status" value="1"/>
</dbReference>